<feature type="short sequence motif" description="'KMSKS' region" evidence="13">
    <location>
        <begin position="303"/>
        <end position="307"/>
    </location>
</feature>
<dbReference type="Pfam" id="PF01588">
    <property type="entry name" value="tRNA_bind"/>
    <property type="match status" value="1"/>
</dbReference>
<dbReference type="GO" id="GO:0000049">
    <property type="term" value="F:tRNA binding"/>
    <property type="evidence" value="ECO:0007669"/>
    <property type="project" value="UniProtKB-UniRule"/>
</dbReference>
<dbReference type="EMBL" id="QGGL01000016">
    <property type="protein sequence ID" value="PWK07938.1"/>
    <property type="molecule type" value="Genomic_DNA"/>
</dbReference>
<evidence type="ECO:0000256" key="7">
    <source>
        <dbReference type="ARBA" id="ARBA00022741"/>
    </source>
</evidence>
<dbReference type="AlphaFoldDB" id="A0A316DS15"/>
<dbReference type="PANTHER" id="PTHR43326:SF1">
    <property type="entry name" value="METHIONINE--TRNA LIGASE, MITOCHONDRIAL"/>
    <property type="match status" value="1"/>
</dbReference>
<comment type="caution">
    <text evidence="15">The sequence shown here is derived from an EMBL/GenBank/DDBJ whole genome shotgun (WGS) entry which is preliminary data.</text>
</comment>
<evidence type="ECO:0000256" key="5">
    <source>
        <dbReference type="ARBA" id="ARBA00022555"/>
    </source>
</evidence>
<dbReference type="GO" id="GO:0004825">
    <property type="term" value="F:methionine-tRNA ligase activity"/>
    <property type="evidence" value="ECO:0007669"/>
    <property type="project" value="UniProtKB-UniRule"/>
</dbReference>
<feature type="binding site" evidence="13">
    <location>
        <position position="147"/>
    </location>
    <ligand>
        <name>Zn(2+)</name>
        <dbReference type="ChEBI" id="CHEBI:29105"/>
    </ligand>
</feature>
<dbReference type="InterPro" id="IPR012340">
    <property type="entry name" value="NA-bd_OB-fold"/>
</dbReference>
<dbReference type="SUPFAM" id="SSF52374">
    <property type="entry name" value="Nucleotidylyl transferase"/>
    <property type="match status" value="1"/>
</dbReference>
<evidence type="ECO:0000256" key="4">
    <source>
        <dbReference type="ARBA" id="ARBA00022490"/>
    </source>
</evidence>
<dbReference type="NCBIfam" id="TIGR00398">
    <property type="entry name" value="metG"/>
    <property type="match status" value="1"/>
</dbReference>
<evidence type="ECO:0000256" key="2">
    <source>
        <dbReference type="ARBA" id="ARBA00004496"/>
    </source>
</evidence>
<evidence type="ECO:0000259" key="14">
    <source>
        <dbReference type="PROSITE" id="PS50886"/>
    </source>
</evidence>
<name>A0A316DS15_9BACL</name>
<dbReference type="InterPro" id="IPR014729">
    <property type="entry name" value="Rossmann-like_a/b/a_fold"/>
</dbReference>
<dbReference type="RefSeq" id="WP_109690541.1">
    <property type="nucleotide sequence ID" value="NZ_QGGL01000016.1"/>
</dbReference>
<comment type="catalytic activity">
    <reaction evidence="12 13">
        <text>tRNA(Met) + L-methionine + ATP = L-methionyl-tRNA(Met) + AMP + diphosphate</text>
        <dbReference type="Rhea" id="RHEA:13481"/>
        <dbReference type="Rhea" id="RHEA-COMP:9667"/>
        <dbReference type="Rhea" id="RHEA-COMP:9698"/>
        <dbReference type="ChEBI" id="CHEBI:30616"/>
        <dbReference type="ChEBI" id="CHEBI:33019"/>
        <dbReference type="ChEBI" id="CHEBI:57844"/>
        <dbReference type="ChEBI" id="CHEBI:78442"/>
        <dbReference type="ChEBI" id="CHEBI:78530"/>
        <dbReference type="ChEBI" id="CHEBI:456215"/>
        <dbReference type="EC" id="6.1.1.10"/>
    </reaction>
</comment>
<feature type="domain" description="TRNA-binding" evidence="14">
    <location>
        <begin position="584"/>
        <end position="684"/>
    </location>
</feature>
<reference evidence="15 16" key="1">
    <citation type="submission" date="2018-05" db="EMBL/GenBank/DDBJ databases">
        <title>Genomic Encyclopedia of Type Strains, Phase IV (KMG-IV): sequencing the most valuable type-strain genomes for metagenomic binning, comparative biology and taxonomic classification.</title>
        <authorList>
            <person name="Goeker M."/>
        </authorList>
    </citation>
    <scope>NUCLEOTIDE SEQUENCE [LARGE SCALE GENOMIC DNA]</scope>
    <source>
        <strain evidence="15 16">DSM 18773</strain>
    </source>
</reference>
<dbReference type="GO" id="GO:0005524">
    <property type="term" value="F:ATP binding"/>
    <property type="evidence" value="ECO:0007669"/>
    <property type="project" value="UniProtKB-UniRule"/>
</dbReference>
<dbReference type="EC" id="6.1.1.10" evidence="13"/>
<dbReference type="NCBIfam" id="NF008900">
    <property type="entry name" value="PRK12267.1"/>
    <property type="match status" value="1"/>
</dbReference>
<evidence type="ECO:0000256" key="12">
    <source>
        <dbReference type="ARBA" id="ARBA00047364"/>
    </source>
</evidence>
<feature type="binding site" evidence="13">
    <location>
        <position position="128"/>
    </location>
    <ligand>
        <name>Zn(2+)</name>
        <dbReference type="ChEBI" id="CHEBI:29105"/>
    </ligand>
</feature>
<dbReference type="Pfam" id="PF19303">
    <property type="entry name" value="Anticodon_3"/>
    <property type="match status" value="1"/>
</dbReference>
<sequence length="684" mass="76374">MANPAFYITTPIYYPSDKLHIGHAYTTSACDAMARYKRLRGYDVMFLTGTDEHGQKIQERAEKAGLAPLPFVDRIVEGIQDLWSKLDISYDDFIRTTEDRHKVVVQSIFQRLLDQDDIYLAEYSGLYCTPCESFWTETQIKGASGNCPDCGRGVEETSEKSYFFRMSKYADRLIQYYEEHPEFIEPESRKTEMLNNFLRPGLQDLCVSRTTFSWGIQVPSDPEHVIYVWLDALTNYITAIGYGSDDPELQQKYNKFWPADVHVIGKDIVRFHTIYWPIFLMALDLPLPKKVFGHGFFLSGGDKMSKSKGNVVDPVPLIERYGLDALRYFMLREVPFGQDGQFTPEAFVHRLNSDLANDLGNLLSRTVAMIEKYNDGIIPERGDATDFDVTLYALATDSVKRAEEYLDNMQFSLALGAIWDLVSRTNKYIDETTPWALAKDDAQKSRLNTVLYNLAESLRITSVLVQPFLIKSPALIWEQLGLEPGVATSWESTREFGNLPSGIKVNKGNALFPRLDVKVEVEAIVEMLGGKPVSETNATHTTLETKTTSEAVKTEAAQTEATPAGAAPAATPEIEGIALIGIDDFMKVELRVAEVIACERVPKADKLLKLQLSLGDEQRQVVSGIAKYYEPEALVGQKVILVANLKPVKLRGVESHGMILAASAGDDLVLATVSGPIPNGAQVK</sequence>
<dbReference type="PRINTS" id="PR01041">
    <property type="entry name" value="TRNASYNTHMET"/>
</dbReference>
<dbReference type="InterPro" id="IPR014758">
    <property type="entry name" value="Met-tRNA_synth"/>
</dbReference>
<dbReference type="CDD" id="cd07957">
    <property type="entry name" value="Anticodon_Ia_Met"/>
    <property type="match status" value="1"/>
</dbReference>
<dbReference type="InterPro" id="IPR009080">
    <property type="entry name" value="tRNAsynth_Ia_anticodon-bd"/>
</dbReference>
<dbReference type="InterPro" id="IPR001412">
    <property type="entry name" value="aa-tRNA-synth_I_CS"/>
</dbReference>
<evidence type="ECO:0000256" key="13">
    <source>
        <dbReference type="HAMAP-Rule" id="MF_01228"/>
    </source>
</evidence>
<dbReference type="GO" id="GO:0006431">
    <property type="term" value="P:methionyl-tRNA aminoacylation"/>
    <property type="evidence" value="ECO:0007669"/>
    <property type="project" value="UniProtKB-UniRule"/>
</dbReference>
<feature type="binding site" evidence="13">
    <location>
        <position position="131"/>
    </location>
    <ligand>
        <name>Zn(2+)</name>
        <dbReference type="ChEBI" id="CHEBI:29105"/>
    </ligand>
</feature>
<dbReference type="SUPFAM" id="SSF47323">
    <property type="entry name" value="Anticodon-binding domain of a subclass of class I aminoacyl-tRNA synthetases"/>
    <property type="match status" value="1"/>
</dbReference>
<dbReference type="OrthoDB" id="9810191at2"/>
<dbReference type="SUPFAM" id="SSF50249">
    <property type="entry name" value="Nucleic acid-binding proteins"/>
    <property type="match status" value="1"/>
</dbReference>
<comment type="subunit">
    <text evidence="3 13">Homodimer.</text>
</comment>
<dbReference type="HAMAP" id="MF_01228">
    <property type="entry name" value="Met_tRNA_synth_type2"/>
    <property type="match status" value="1"/>
</dbReference>
<comment type="function">
    <text evidence="1 13">Is required not only for elongation of protein synthesis but also for the initiation of all mRNA translation through initiator tRNA(fMet) aminoacylation.</text>
</comment>
<comment type="similarity">
    <text evidence="13">Belongs to the class-I aminoacyl-tRNA synthetase family. MetG type 2A subfamily.</text>
</comment>
<dbReference type="InterPro" id="IPR023457">
    <property type="entry name" value="Met-tRNA_synth_2"/>
</dbReference>
<dbReference type="GO" id="GO:0046872">
    <property type="term" value="F:metal ion binding"/>
    <property type="evidence" value="ECO:0007669"/>
    <property type="project" value="UniProtKB-KW"/>
</dbReference>
<evidence type="ECO:0000256" key="1">
    <source>
        <dbReference type="ARBA" id="ARBA00003314"/>
    </source>
</evidence>
<comment type="subcellular location">
    <subcellularLocation>
        <location evidence="2 13">Cytoplasm</location>
    </subcellularLocation>
</comment>
<dbReference type="FunFam" id="1.10.730.10:FF:000026">
    <property type="entry name" value="Methionine--tRNA ligase"/>
    <property type="match status" value="1"/>
</dbReference>
<keyword evidence="11 13" id="KW-0030">Aminoacyl-tRNA synthetase</keyword>
<dbReference type="InterPro" id="IPR002547">
    <property type="entry name" value="tRNA-bd_dom"/>
</dbReference>
<keyword evidence="4 13" id="KW-0963">Cytoplasm</keyword>
<evidence type="ECO:0000256" key="3">
    <source>
        <dbReference type="ARBA" id="ARBA00011738"/>
    </source>
</evidence>
<evidence type="ECO:0000256" key="11">
    <source>
        <dbReference type="ARBA" id="ARBA00023146"/>
    </source>
</evidence>
<dbReference type="Proteomes" id="UP000245634">
    <property type="component" value="Unassembled WGS sequence"/>
</dbReference>
<keyword evidence="5 13" id="KW-0820">tRNA-binding</keyword>
<dbReference type="PROSITE" id="PS50886">
    <property type="entry name" value="TRBD"/>
    <property type="match status" value="1"/>
</dbReference>
<dbReference type="InterPro" id="IPR033911">
    <property type="entry name" value="MetRS_core"/>
</dbReference>
<evidence type="ECO:0000256" key="9">
    <source>
        <dbReference type="ARBA" id="ARBA00022884"/>
    </source>
</evidence>
<dbReference type="InterPro" id="IPR004495">
    <property type="entry name" value="Met-tRNA-synth_bsu_C"/>
</dbReference>
<dbReference type="GO" id="GO:0005737">
    <property type="term" value="C:cytoplasm"/>
    <property type="evidence" value="ECO:0007669"/>
    <property type="project" value="UniProtKB-SubCell"/>
</dbReference>
<keyword evidence="13" id="KW-0862">Zinc</keyword>
<dbReference type="CDD" id="cd02800">
    <property type="entry name" value="tRNA_bind_EcMetRS_like"/>
    <property type="match status" value="1"/>
</dbReference>
<proteinExistence type="inferred from homology"/>
<dbReference type="PANTHER" id="PTHR43326">
    <property type="entry name" value="METHIONYL-TRNA SYNTHETASE"/>
    <property type="match status" value="1"/>
</dbReference>
<feature type="short sequence motif" description="'HIGH' region" evidence="13">
    <location>
        <begin position="13"/>
        <end position="23"/>
    </location>
</feature>
<dbReference type="PROSITE" id="PS00178">
    <property type="entry name" value="AA_TRNA_LIGASE_I"/>
    <property type="match status" value="1"/>
</dbReference>
<dbReference type="CDD" id="cd00814">
    <property type="entry name" value="MetRS_core"/>
    <property type="match status" value="1"/>
</dbReference>
<keyword evidence="13" id="KW-0479">Metal-binding</keyword>
<gene>
    <name evidence="13" type="primary">metG</name>
    <name evidence="15" type="ORF">C7459_11697</name>
</gene>
<accession>A0A316DS15</accession>
<keyword evidence="9 13" id="KW-0694">RNA-binding</keyword>
<dbReference type="Gene3D" id="1.10.730.10">
    <property type="entry name" value="Isoleucyl-tRNA Synthetase, Domain 1"/>
    <property type="match status" value="1"/>
</dbReference>
<dbReference type="Gene3D" id="3.40.50.620">
    <property type="entry name" value="HUPs"/>
    <property type="match status" value="1"/>
</dbReference>
<comment type="cofactor">
    <cofactor evidence="13">
        <name>Zn(2+)</name>
        <dbReference type="ChEBI" id="CHEBI:29105"/>
    </cofactor>
    <text evidence="13">Binds 1 zinc ion per subunit.</text>
</comment>
<keyword evidence="8 13" id="KW-0067">ATP-binding</keyword>
<keyword evidence="16" id="KW-1185">Reference proteome</keyword>
<evidence type="ECO:0000256" key="10">
    <source>
        <dbReference type="ARBA" id="ARBA00022917"/>
    </source>
</evidence>
<dbReference type="NCBIfam" id="TIGR00399">
    <property type="entry name" value="metG_C_term"/>
    <property type="match status" value="1"/>
</dbReference>
<protein>
    <recommendedName>
        <fullName evidence="13">Methionine--tRNA ligase</fullName>
        <ecNumber evidence="13">6.1.1.10</ecNumber>
    </recommendedName>
    <alternativeName>
        <fullName evidence="13">Methionyl-tRNA synthetase</fullName>
        <shortName evidence="13">MetRS</shortName>
    </alternativeName>
</protein>
<comment type="caution">
    <text evidence="13">Lacks conserved residue(s) required for the propagation of feature annotation.</text>
</comment>
<evidence type="ECO:0000313" key="16">
    <source>
        <dbReference type="Proteomes" id="UP000245634"/>
    </source>
</evidence>
<evidence type="ECO:0000256" key="6">
    <source>
        <dbReference type="ARBA" id="ARBA00022598"/>
    </source>
</evidence>
<keyword evidence="6 13" id="KW-0436">Ligase</keyword>
<keyword evidence="7 13" id="KW-0547">Nucleotide-binding</keyword>
<organism evidence="15 16">
    <name type="scientific">Tumebacillus permanentifrigoris</name>
    <dbReference type="NCBI Taxonomy" id="378543"/>
    <lineage>
        <taxon>Bacteria</taxon>
        <taxon>Bacillati</taxon>
        <taxon>Bacillota</taxon>
        <taxon>Bacilli</taxon>
        <taxon>Bacillales</taxon>
        <taxon>Alicyclobacillaceae</taxon>
        <taxon>Tumebacillus</taxon>
    </lineage>
</organism>
<feature type="binding site" evidence="13">
    <location>
        <position position="150"/>
    </location>
    <ligand>
        <name>Zn(2+)</name>
        <dbReference type="ChEBI" id="CHEBI:29105"/>
    </ligand>
</feature>
<keyword evidence="10 13" id="KW-0648">Protein biosynthesis</keyword>
<evidence type="ECO:0000313" key="15">
    <source>
        <dbReference type="EMBL" id="PWK07938.1"/>
    </source>
</evidence>
<dbReference type="InterPro" id="IPR015413">
    <property type="entry name" value="Methionyl/Leucyl_tRNA_Synth"/>
</dbReference>
<dbReference type="FunFam" id="2.40.50.140:FF:000042">
    <property type="entry name" value="Methionine--tRNA ligase"/>
    <property type="match status" value="1"/>
</dbReference>
<dbReference type="InterPro" id="IPR041872">
    <property type="entry name" value="Anticodon_Met"/>
</dbReference>
<evidence type="ECO:0000256" key="8">
    <source>
        <dbReference type="ARBA" id="ARBA00022840"/>
    </source>
</evidence>
<dbReference type="Gene3D" id="2.170.220.10">
    <property type="match status" value="1"/>
</dbReference>
<dbReference type="FunFam" id="2.170.220.10:FF:000002">
    <property type="entry name" value="Methionine--tRNA ligase"/>
    <property type="match status" value="1"/>
</dbReference>
<dbReference type="Gene3D" id="2.40.50.140">
    <property type="entry name" value="Nucleic acid-binding proteins"/>
    <property type="match status" value="1"/>
</dbReference>
<dbReference type="Pfam" id="PF09334">
    <property type="entry name" value="tRNA-synt_1g"/>
    <property type="match status" value="2"/>
</dbReference>